<keyword evidence="3" id="KW-1185">Reference proteome</keyword>
<gene>
    <name evidence="2" type="ORF">JCM17846_21590</name>
</gene>
<dbReference type="EMBL" id="BKCN01000010">
    <property type="protein sequence ID" value="GER04477.1"/>
    <property type="molecule type" value="Genomic_DNA"/>
</dbReference>
<evidence type="ECO:0000313" key="3">
    <source>
        <dbReference type="Proteomes" id="UP000324996"/>
    </source>
</evidence>
<dbReference type="Proteomes" id="UP000324996">
    <property type="component" value="Unassembled WGS sequence"/>
</dbReference>
<sequence>MSIGGTPKRALMQGFTVLEVLVAIAILGTALAALLGLQQSSIRAALGVERAQQRIALDRGALALLRSINPVLEPEGRAELSLGAEMQWRSEPLGAARRITSAIGAEGRFSLQRFRVLVTITAPDLPARSWSVELLGWQPVQPFLPAG</sequence>
<evidence type="ECO:0000313" key="2">
    <source>
        <dbReference type="EMBL" id="GER04477.1"/>
    </source>
</evidence>
<dbReference type="Pfam" id="PF07963">
    <property type="entry name" value="N_methyl"/>
    <property type="match status" value="1"/>
</dbReference>
<keyword evidence="1" id="KW-0472">Membrane</keyword>
<organism evidence="2 3">
    <name type="scientific">Iodidimonas nitroreducens</name>
    <dbReference type="NCBI Taxonomy" id="1236968"/>
    <lineage>
        <taxon>Bacteria</taxon>
        <taxon>Pseudomonadati</taxon>
        <taxon>Pseudomonadota</taxon>
        <taxon>Alphaproteobacteria</taxon>
        <taxon>Iodidimonadales</taxon>
        <taxon>Iodidimonadaceae</taxon>
        <taxon>Iodidimonas</taxon>
    </lineage>
</organism>
<evidence type="ECO:0008006" key="4">
    <source>
        <dbReference type="Google" id="ProtNLM"/>
    </source>
</evidence>
<comment type="caution">
    <text evidence="2">The sequence shown here is derived from an EMBL/GenBank/DDBJ whole genome shotgun (WGS) entry which is preliminary data.</text>
</comment>
<protein>
    <recommendedName>
        <fullName evidence="4">Type II secretion system protein GspI</fullName>
    </recommendedName>
</protein>
<keyword evidence="1" id="KW-1133">Transmembrane helix</keyword>
<accession>A0A5A7N988</accession>
<dbReference type="RefSeq" id="WP_042085769.1">
    <property type="nucleotide sequence ID" value="NZ_BKCN01000010.1"/>
</dbReference>
<feature type="transmembrane region" description="Helical" evidence="1">
    <location>
        <begin position="15"/>
        <end position="37"/>
    </location>
</feature>
<reference evidence="2 3" key="1">
    <citation type="submission" date="2019-09" db="EMBL/GenBank/DDBJ databases">
        <title>NBRP : Genome information of microbial organism related human and environment.</title>
        <authorList>
            <person name="Hattori M."/>
            <person name="Oshima K."/>
            <person name="Inaba H."/>
            <person name="Suda W."/>
            <person name="Sakamoto M."/>
            <person name="Iino T."/>
            <person name="Kitahara M."/>
            <person name="Oshida Y."/>
            <person name="Iida T."/>
            <person name="Kudo T."/>
            <person name="Itoh T."/>
            <person name="Ohkuma M."/>
        </authorList>
    </citation>
    <scope>NUCLEOTIDE SEQUENCE [LARGE SCALE GENOMIC DNA]</scope>
    <source>
        <strain evidence="2 3">Q-1</strain>
    </source>
</reference>
<proteinExistence type="predicted"/>
<name>A0A5A7N988_9PROT</name>
<dbReference type="NCBIfam" id="TIGR02532">
    <property type="entry name" value="IV_pilin_GFxxxE"/>
    <property type="match status" value="1"/>
</dbReference>
<keyword evidence="1" id="KW-0812">Transmembrane</keyword>
<dbReference type="InterPro" id="IPR012902">
    <property type="entry name" value="N_methyl_site"/>
</dbReference>
<evidence type="ECO:0000256" key="1">
    <source>
        <dbReference type="SAM" id="Phobius"/>
    </source>
</evidence>
<dbReference type="AlphaFoldDB" id="A0A5A7N988"/>